<dbReference type="STRING" id="144197.ENSSPAP00000019167"/>
<sequence length="82" mass="9206">CLHGGRLLLLLTLTLVILDPGPCREYVVKWYYDATANGCAQFWFGGCLGNDNQFETEKSCRETCVKLSGIQPAVEEVFRSFI</sequence>
<feature type="chain" id="PRO_5017339143" description="BPTI/Kunitz inhibitor domain-containing protein" evidence="2">
    <location>
        <begin position="24"/>
        <end position="82"/>
    </location>
</feature>
<feature type="domain" description="BPTI/Kunitz inhibitor" evidence="3">
    <location>
        <begin position="19"/>
        <end position="64"/>
    </location>
</feature>
<dbReference type="GO" id="GO:0004867">
    <property type="term" value="F:serine-type endopeptidase inhibitor activity"/>
    <property type="evidence" value="ECO:0007669"/>
    <property type="project" value="InterPro"/>
</dbReference>
<dbReference type="InterPro" id="IPR020901">
    <property type="entry name" value="Prtase_inh_Kunz-CS"/>
</dbReference>
<dbReference type="Gene3D" id="4.10.410.10">
    <property type="entry name" value="Pancreatic trypsin inhibitor Kunitz domain"/>
    <property type="match status" value="1"/>
</dbReference>
<dbReference type="PROSITE" id="PS50279">
    <property type="entry name" value="BPTI_KUNITZ_2"/>
    <property type="match status" value="1"/>
</dbReference>
<dbReference type="FunFam" id="4.10.410.10:FF:000020">
    <property type="entry name" value="Collagen, type VI, alpha 3"/>
    <property type="match status" value="1"/>
</dbReference>
<reference evidence="4" key="1">
    <citation type="submission" date="2023-09" db="UniProtKB">
        <authorList>
            <consortium name="Ensembl"/>
        </authorList>
    </citation>
    <scope>IDENTIFICATION</scope>
</reference>
<organism evidence="4">
    <name type="scientific">Stegastes partitus</name>
    <name type="common">bicolor damselfish</name>
    <dbReference type="NCBI Taxonomy" id="144197"/>
    <lineage>
        <taxon>Eukaryota</taxon>
        <taxon>Metazoa</taxon>
        <taxon>Chordata</taxon>
        <taxon>Craniata</taxon>
        <taxon>Vertebrata</taxon>
        <taxon>Euteleostomi</taxon>
        <taxon>Actinopterygii</taxon>
        <taxon>Neopterygii</taxon>
        <taxon>Teleostei</taxon>
        <taxon>Neoteleostei</taxon>
        <taxon>Acanthomorphata</taxon>
        <taxon>Ovalentaria</taxon>
        <taxon>Pomacentridae</taxon>
        <taxon>Stegastes</taxon>
    </lineage>
</organism>
<evidence type="ECO:0000256" key="2">
    <source>
        <dbReference type="SAM" id="SignalP"/>
    </source>
</evidence>
<accession>A0A3B5B088</accession>
<dbReference type="Ensembl" id="ENSSPAT00000019458.1">
    <property type="protein sequence ID" value="ENSSPAP00000019167.1"/>
    <property type="gene ID" value="ENSSPAG00000014444.1"/>
</dbReference>
<evidence type="ECO:0000313" key="4">
    <source>
        <dbReference type="Ensembl" id="ENSSPAP00000019167.1"/>
    </source>
</evidence>
<dbReference type="PANTHER" id="PTHR10083:SF375">
    <property type="entry name" value="BPTI_KUNITZ INHIBITOR DOMAIN-CONTAINING PROTEIN"/>
    <property type="match status" value="1"/>
</dbReference>
<dbReference type="InterPro" id="IPR050098">
    <property type="entry name" value="TFPI/VKTCI-like"/>
</dbReference>
<dbReference type="SUPFAM" id="SSF57362">
    <property type="entry name" value="BPTI-like"/>
    <property type="match status" value="1"/>
</dbReference>
<feature type="signal peptide" evidence="2">
    <location>
        <begin position="1"/>
        <end position="23"/>
    </location>
</feature>
<dbReference type="PANTHER" id="PTHR10083">
    <property type="entry name" value="KUNITZ-TYPE PROTEASE INHIBITOR-RELATED"/>
    <property type="match status" value="1"/>
</dbReference>
<dbReference type="GeneTree" id="ENSGT01090000260131"/>
<dbReference type="InterPro" id="IPR002223">
    <property type="entry name" value="Kunitz_BPTI"/>
</dbReference>
<dbReference type="Pfam" id="PF00014">
    <property type="entry name" value="Kunitz_BPTI"/>
    <property type="match status" value="1"/>
</dbReference>
<protein>
    <recommendedName>
        <fullName evidence="3">BPTI/Kunitz inhibitor domain-containing protein</fullName>
    </recommendedName>
</protein>
<dbReference type="SMART" id="SM00131">
    <property type="entry name" value="KU"/>
    <property type="match status" value="1"/>
</dbReference>
<dbReference type="AlphaFoldDB" id="A0A3B5B088"/>
<keyword evidence="2" id="KW-0732">Signal</keyword>
<proteinExistence type="predicted"/>
<dbReference type="GO" id="GO:0005615">
    <property type="term" value="C:extracellular space"/>
    <property type="evidence" value="ECO:0007669"/>
    <property type="project" value="TreeGrafter"/>
</dbReference>
<dbReference type="InterPro" id="IPR036880">
    <property type="entry name" value="Kunitz_BPTI_sf"/>
</dbReference>
<name>A0A3B5B088_9TELE</name>
<dbReference type="PRINTS" id="PR00759">
    <property type="entry name" value="BASICPTASE"/>
</dbReference>
<evidence type="ECO:0000259" key="3">
    <source>
        <dbReference type="PROSITE" id="PS50279"/>
    </source>
</evidence>
<dbReference type="PROSITE" id="PS00280">
    <property type="entry name" value="BPTI_KUNITZ_1"/>
    <property type="match status" value="1"/>
</dbReference>
<evidence type="ECO:0000256" key="1">
    <source>
        <dbReference type="ARBA" id="ARBA00023157"/>
    </source>
</evidence>
<keyword evidence="1" id="KW-1015">Disulfide bond</keyword>